<keyword evidence="1" id="KW-0472">Membrane</keyword>
<sequence>MSLLEYEQLITNKNGIPEILYEFRPAKCDGDGLSLYHSVLRGFDSKDIINVEDLRRNVTRCILVSKLVNFDYYFTEENYKNFIELCNKMKNDSMFGGHMVFMGLTVMYPNYLFFVIVKSKCENGNVSIDVLNYTKNIASYKKCIYILYDGIIGHYSHLNLYNKTRREEEEKHHFKHDNEMMQGLLVEFIR</sequence>
<dbReference type="Gene3D" id="3.90.70.80">
    <property type="match status" value="1"/>
</dbReference>
<name>A0A8S3JH06_9BILA</name>
<dbReference type="AlphaFoldDB" id="A0A8S3JH06"/>
<evidence type="ECO:0000313" key="3">
    <source>
        <dbReference type="EMBL" id="CAF5216513.1"/>
    </source>
</evidence>
<reference evidence="3" key="1">
    <citation type="submission" date="2021-02" db="EMBL/GenBank/DDBJ databases">
        <authorList>
            <person name="Nowell W R."/>
        </authorList>
    </citation>
    <scope>NUCLEOTIDE SEQUENCE</scope>
</reference>
<dbReference type="EMBL" id="CAJOBJ010358727">
    <property type="protein sequence ID" value="CAF5216513.1"/>
    <property type="molecule type" value="Genomic_DNA"/>
</dbReference>
<organism evidence="3 4">
    <name type="scientific">Rotaria magnacalcarata</name>
    <dbReference type="NCBI Taxonomy" id="392030"/>
    <lineage>
        <taxon>Eukaryota</taxon>
        <taxon>Metazoa</taxon>
        <taxon>Spiralia</taxon>
        <taxon>Gnathifera</taxon>
        <taxon>Rotifera</taxon>
        <taxon>Eurotatoria</taxon>
        <taxon>Bdelloidea</taxon>
        <taxon>Philodinida</taxon>
        <taxon>Philodinidae</taxon>
        <taxon>Rotaria</taxon>
    </lineage>
</organism>
<dbReference type="EMBL" id="CAJOBH010254928">
    <property type="protein sequence ID" value="CAF5146278.1"/>
    <property type="molecule type" value="Genomic_DNA"/>
</dbReference>
<comment type="caution">
    <text evidence="3">The sequence shown here is derived from an EMBL/GenBank/DDBJ whole genome shotgun (WGS) entry which is preliminary data.</text>
</comment>
<gene>
    <name evidence="2" type="ORF">BYL167_LOCUS71244</name>
    <name evidence="3" type="ORF">GIL414_LOCUS81916</name>
</gene>
<keyword evidence="1" id="KW-1133">Transmembrane helix</keyword>
<feature type="transmembrane region" description="Helical" evidence="1">
    <location>
        <begin position="95"/>
        <end position="117"/>
    </location>
</feature>
<accession>A0A8S3JH06</accession>
<proteinExistence type="predicted"/>
<dbReference type="Proteomes" id="UP000681720">
    <property type="component" value="Unassembled WGS sequence"/>
</dbReference>
<keyword evidence="1" id="KW-0812">Transmembrane</keyword>
<evidence type="ECO:0000256" key="1">
    <source>
        <dbReference type="SAM" id="Phobius"/>
    </source>
</evidence>
<feature type="non-terminal residue" evidence="3">
    <location>
        <position position="190"/>
    </location>
</feature>
<evidence type="ECO:0000313" key="4">
    <source>
        <dbReference type="Proteomes" id="UP000681720"/>
    </source>
</evidence>
<evidence type="ECO:0000313" key="2">
    <source>
        <dbReference type="EMBL" id="CAF5146278.1"/>
    </source>
</evidence>
<dbReference type="Proteomes" id="UP000681967">
    <property type="component" value="Unassembled WGS sequence"/>
</dbReference>
<protein>
    <submittedName>
        <fullName evidence="3">Uncharacterized protein</fullName>
    </submittedName>
</protein>